<accession>A0A2S4HLE6</accession>
<gene>
    <name evidence="5" type="ORF">C0068_00395</name>
</gene>
<comment type="caution">
    <text evidence="5">The sequence shown here is derived from an EMBL/GenBank/DDBJ whole genome shotgun (WGS) entry which is preliminary data.</text>
</comment>
<dbReference type="Gene3D" id="3.30.70.270">
    <property type="match status" value="1"/>
</dbReference>
<dbReference type="SMART" id="SM00267">
    <property type="entry name" value="GGDEF"/>
    <property type="match status" value="1"/>
</dbReference>
<evidence type="ECO:0000256" key="1">
    <source>
        <dbReference type="ARBA" id="ARBA00012528"/>
    </source>
</evidence>
<dbReference type="SUPFAM" id="SSF55073">
    <property type="entry name" value="Nucleotide cyclase"/>
    <property type="match status" value="1"/>
</dbReference>
<dbReference type="PANTHER" id="PTHR45138:SF9">
    <property type="entry name" value="DIGUANYLATE CYCLASE DGCM-RELATED"/>
    <property type="match status" value="1"/>
</dbReference>
<feature type="transmembrane region" description="Helical" evidence="3">
    <location>
        <begin position="33"/>
        <end position="50"/>
    </location>
</feature>
<dbReference type="CDD" id="cd01949">
    <property type="entry name" value="GGDEF"/>
    <property type="match status" value="1"/>
</dbReference>
<dbReference type="PROSITE" id="PS50887">
    <property type="entry name" value="GGDEF"/>
    <property type="match status" value="1"/>
</dbReference>
<dbReference type="Proteomes" id="UP000237222">
    <property type="component" value="Unassembled WGS sequence"/>
</dbReference>
<dbReference type="AlphaFoldDB" id="A0A2S4HLE6"/>
<reference evidence="5" key="1">
    <citation type="submission" date="2018-01" db="EMBL/GenBank/DDBJ databases">
        <authorList>
            <person name="Yu X.-D."/>
        </authorList>
    </citation>
    <scope>NUCLEOTIDE SEQUENCE</scope>
    <source>
        <strain evidence="5">ZX-21</strain>
    </source>
</reference>
<sequence>MKKQNSLSFSDWPALHRKVPALHSASRYRYGRVYGLMALVFALFALAASLGGELKTWAEIDWLDVGGEGLVVIAALSWLHFLLQWRPPGPVTQCLLAGFGCLGFGFYLDVLDEFIRLGGAGWGASLESVVTPLAVLLITYAVLALSQEQRVLARQQRRREAGIRDHRDIDPVTDLYSGAYCRRALDAALSNSKTATLWLIDLDNFSAVNRYYGFACGDAVLNRVAATLVAAAPEGALVCRYGGDRFAVMANNPQRPGLQGALGRLLSEAIQLALYNQTGDSFDIAVRLAVVESHSGENADELLARANSDILAMKRIDNED</sequence>
<evidence type="ECO:0000256" key="3">
    <source>
        <dbReference type="SAM" id="Phobius"/>
    </source>
</evidence>
<name>A0A2S4HLE6_9GAMM</name>
<feature type="transmembrane region" description="Helical" evidence="3">
    <location>
        <begin position="62"/>
        <end position="83"/>
    </location>
</feature>
<evidence type="ECO:0000313" key="6">
    <source>
        <dbReference type="Proteomes" id="UP000237222"/>
    </source>
</evidence>
<protein>
    <recommendedName>
        <fullName evidence="1">diguanylate cyclase</fullName>
        <ecNumber evidence="1">2.7.7.65</ecNumber>
    </recommendedName>
</protein>
<dbReference type="GO" id="GO:1902201">
    <property type="term" value="P:negative regulation of bacterial-type flagellum-dependent cell motility"/>
    <property type="evidence" value="ECO:0007669"/>
    <property type="project" value="TreeGrafter"/>
</dbReference>
<dbReference type="GO" id="GO:0043709">
    <property type="term" value="P:cell adhesion involved in single-species biofilm formation"/>
    <property type="evidence" value="ECO:0007669"/>
    <property type="project" value="TreeGrafter"/>
</dbReference>
<dbReference type="OrthoDB" id="5914567at2"/>
<organism evidence="5 6">
    <name type="scientific">Zhongshania marina</name>
    <dbReference type="NCBI Taxonomy" id="2304603"/>
    <lineage>
        <taxon>Bacteria</taxon>
        <taxon>Pseudomonadati</taxon>
        <taxon>Pseudomonadota</taxon>
        <taxon>Gammaproteobacteria</taxon>
        <taxon>Cellvibrionales</taxon>
        <taxon>Spongiibacteraceae</taxon>
        <taxon>Zhongshania</taxon>
    </lineage>
</organism>
<dbReference type="EC" id="2.7.7.65" evidence="1"/>
<dbReference type="Pfam" id="PF00990">
    <property type="entry name" value="GGDEF"/>
    <property type="match status" value="1"/>
</dbReference>
<feature type="transmembrane region" description="Helical" evidence="3">
    <location>
        <begin position="128"/>
        <end position="146"/>
    </location>
</feature>
<dbReference type="InterPro" id="IPR043128">
    <property type="entry name" value="Rev_trsase/Diguanyl_cyclase"/>
</dbReference>
<proteinExistence type="predicted"/>
<dbReference type="RefSeq" id="WP_103682513.1">
    <property type="nucleotide sequence ID" value="NZ_PQGG01000002.1"/>
</dbReference>
<dbReference type="InterPro" id="IPR029787">
    <property type="entry name" value="Nucleotide_cyclase"/>
</dbReference>
<comment type="catalytic activity">
    <reaction evidence="2">
        <text>2 GTP = 3',3'-c-di-GMP + 2 diphosphate</text>
        <dbReference type="Rhea" id="RHEA:24898"/>
        <dbReference type="ChEBI" id="CHEBI:33019"/>
        <dbReference type="ChEBI" id="CHEBI:37565"/>
        <dbReference type="ChEBI" id="CHEBI:58805"/>
        <dbReference type="EC" id="2.7.7.65"/>
    </reaction>
</comment>
<feature type="domain" description="GGDEF" evidence="4">
    <location>
        <begin position="193"/>
        <end position="320"/>
    </location>
</feature>
<dbReference type="GO" id="GO:0005886">
    <property type="term" value="C:plasma membrane"/>
    <property type="evidence" value="ECO:0007669"/>
    <property type="project" value="TreeGrafter"/>
</dbReference>
<keyword evidence="3" id="KW-1133">Transmembrane helix</keyword>
<dbReference type="PANTHER" id="PTHR45138">
    <property type="entry name" value="REGULATORY COMPONENTS OF SENSORY TRANSDUCTION SYSTEM"/>
    <property type="match status" value="1"/>
</dbReference>
<evidence type="ECO:0000259" key="4">
    <source>
        <dbReference type="PROSITE" id="PS50887"/>
    </source>
</evidence>
<keyword evidence="3" id="KW-0812">Transmembrane</keyword>
<dbReference type="EMBL" id="PQGG01000002">
    <property type="protein sequence ID" value="POP54710.1"/>
    <property type="molecule type" value="Genomic_DNA"/>
</dbReference>
<evidence type="ECO:0000256" key="2">
    <source>
        <dbReference type="ARBA" id="ARBA00034247"/>
    </source>
</evidence>
<keyword evidence="3" id="KW-0472">Membrane</keyword>
<dbReference type="GO" id="GO:0052621">
    <property type="term" value="F:diguanylate cyclase activity"/>
    <property type="evidence" value="ECO:0007669"/>
    <property type="project" value="UniProtKB-EC"/>
</dbReference>
<evidence type="ECO:0000313" key="5">
    <source>
        <dbReference type="EMBL" id="POP54710.1"/>
    </source>
</evidence>
<feature type="transmembrane region" description="Helical" evidence="3">
    <location>
        <begin position="90"/>
        <end position="108"/>
    </location>
</feature>
<dbReference type="InterPro" id="IPR050469">
    <property type="entry name" value="Diguanylate_Cyclase"/>
</dbReference>
<dbReference type="NCBIfam" id="TIGR00254">
    <property type="entry name" value="GGDEF"/>
    <property type="match status" value="1"/>
</dbReference>
<dbReference type="InterPro" id="IPR000160">
    <property type="entry name" value="GGDEF_dom"/>
</dbReference>